<reference evidence="3 4" key="1">
    <citation type="submission" date="2013-11" db="EMBL/GenBank/DDBJ databases">
        <title>Draft genome of the bovine lungworm Dictyocaulus viviparus.</title>
        <authorList>
            <person name="Mitreva M."/>
        </authorList>
    </citation>
    <scope>NUCLEOTIDE SEQUENCE [LARGE SCALE GENOMIC DNA]</scope>
    <source>
        <strain evidence="3 4">HannoverDv2000</strain>
    </source>
</reference>
<evidence type="ECO:0000313" key="4">
    <source>
        <dbReference type="Proteomes" id="UP000053766"/>
    </source>
</evidence>
<reference evidence="4" key="2">
    <citation type="journal article" date="2016" name="Sci. Rep.">
        <title>Dictyocaulus viviparus genome, variome and transcriptome elucidate lungworm biology and support future intervention.</title>
        <authorList>
            <person name="McNulty S.N."/>
            <person name="Strube C."/>
            <person name="Rosa B.A."/>
            <person name="Martin J.C."/>
            <person name="Tyagi R."/>
            <person name="Choi Y.J."/>
            <person name="Wang Q."/>
            <person name="Hallsworth Pepin K."/>
            <person name="Zhang X."/>
            <person name="Ozersky P."/>
            <person name="Wilson R.K."/>
            <person name="Sternberg P.W."/>
            <person name="Gasser R.B."/>
            <person name="Mitreva M."/>
        </authorList>
    </citation>
    <scope>NUCLEOTIDE SEQUENCE [LARGE SCALE GENOMIC DNA]</scope>
    <source>
        <strain evidence="4">HannoverDv2000</strain>
    </source>
</reference>
<feature type="compositionally biased region" description="Basic and acidic residues" evidence="1">
    <location>
        <begin position="94"/>
        <end position="106"/>
    </location>
</feature>
<protein>
    <submittedName>
        <fullName evidence="3">Uncharacterized protein</fullName>
    </submittedName>
</protein>
<keyword evidence="2" id="KW-0732">Signal</keyword>
<sequence>MQRVIVLAVLLVTVVLVHTAGHNNFGSDDDLLIRVIRGTDKSSEEDDSKEKKPHVKAESNDSEEGSGEVSDVVKKNKDSSSEEHQHKKKNRVLRKADYSSSEENKQRHMKKVRVVRKADDSSSEEDKLQENKDNNGSEMEGSGELVSSAVIRMTRSAGSSSEESSGDTLSTLGSFRGWRGDTNFPKPFTVTLQNVLSKLEWDEMGAKMGACQLRDLGFADDAIPSRFIRSIEGSGEVLEDVA</sequence>
<feature type="compositionally biased region" description="Basic and acidic residues" evidence="1">
    <location>
        <begin position="71"/>
        <end position="85"/>
    </location>
</feature>
<accession>A0A0D8XWS2</accession>
<gene>
    <name evidence="3" type="ORF">DICVIV_04743</name>
</gene>
<dbReference type="AlphaFoldDB" id="A0A0D8XWS2"/>
<name>A0A0D8XWS2_DICVI</name>
<feature type="region of interest" description="Disordered" evidence="1">
    <location>
        <begin position="39"/>
        <end position="172"/>
    </location>
</feature>
<proteinExistence type="predicted"/>
<evidence type="ECO:0000313" key="3">
    <source>
        <dbReference type="EMBL" id="KJH49113.1"/>
    </source>
</evidence>
<keyword evidence="4" id="KW-1185">Reference proteome</keyword>
<organism evidence="3 4">
    <name type="scientific">Dictyocaulus viviparus</name>
    <name type="common">Bovine lungworm</name>
    <dbReference type="NCBI Taxonomy" id="29172"/>
    <lineage>
        <taxon>Eukaryota</taxon>
        <taxon>Metazoa</taxon>
        <taxon>Ecdysozoa</taxon>
        <taxon>Nematoda</taxon>
        <taxon>Chromadorea</taxon>
        <taxon>Rhabditida</taxon>
        <taxon>Rhabditina</taxon>
        <taxon>Rhabditomorpha</taxon>
        <taxon>Strongyloidea</taxon>
        <taxon>Metastrongylidae</taxon>
        <taxon>Dictyocaulus</taxon>
    </lineage>
</organism>
<dbReference type="EMBL" id="KN716245">
    <property type="protein sequence ID" value="KJH49113.1"/>
    <property type="molecule type" value="Genomic_DNA"/>
</dbReference>
<dbReference type="OrthoDB" id="7480412at2759"/>
<feature type="chain" id="PRO_5002336173" evidence="2">
    <location>
        <begin position="20"/>
        <end position="242"/>
    </location>
</feature>
<feature type="compositionally biased region" description="Basic and acidic residues" evidence="1">
    <location>
        <begin position="116"/>
        <end position="135"/>
    </location>
</feature>
<dbReference type="Proteomes" id="UP000053766">
    <property type="component" value="Unassembled WGS sequence"/>
</dbReference>
<feature type="signal peptide" evidence="2">
    <location>
        <begin position="1"/>
        <end position="19"/>
    </location>
</feature>
<feature type="compositionally biased region" description="Low complexity" evidence="1">
    <location>
        <begin position="156"/>
        <end position="172"/>
    </location>
</feature>
<evidence type="ECO:0000256" key="1">
    <source>
        <dbReference type="SAM" id="MobiDB-lite"/>
    </source>
</evidence>
<evidence type="ECO:0000256" key="2">
    <source>
        <dbReference type="SAM" id="SignalP"/>
    </source>
</evidence>